<sequence length="440" mass="50043">MCSSFLSSLCALDYKIGGRAGSFSRIGFNNSEINSDKGIYPTGSYVTAIGALQIDVNLLPKSVSAHKLSAGIGGQVGGLAFDSTRTLTDQSDPSAGFQPANWYYMGRWEGYLMNAPWHTSRYGDEVHARNYILYNAYLDYTYKDIFGIKLGRYKSDRALFLRGYNQGFEAFVHWKNFRLDWFSTYGRGLANIQFIRDFYAPVQYHFANGTRTNYGMHAFSATWQSKHWQITPFIWFYPKNFNAPGLHVSAHFSPGKWKIQTRIYMWFPLYSAALAHTYYRGNLIGKDTASLLVRQRFDVKHVNFGWGVYKNFGNANAQLGWNGSPIPFDTTDDTPYEDAYTNLYNANSVTPFAFIGASYKNLSCALLGKLTYSPRADSRSLGLTCTYNITKHIHAMIRLNGYQVFMHRGYKVAYFGAFNPDFAPTTQDRSYLMTSLSYEL</sequence>
<evidence type="ECO:0000313" key="1">
    <source>
        <dbReference type="EMBL" id="MFC3848044.1"/>
    </source>
</evidence>
<dbReference type="RefSeq" id="WP_233709039.1">
    <property type="nucleotide sequence ID" value="NZ_FZMF01000033.1"/>
</dbReference>
<protein>
    <submittedName>
        <fullName evidence="1">Outer membrane family protein</fullName>
    </submittedName>
</protein>
<dbReference type="EMBL" id="JBHRZO010000037">
    <property type="protein sequence ID" value="MFC3848044.1"/>
    <property type="molecule type" value="Genomic_DNA"/>
</dbReference>
<comment type="caution">
    <text evidence="1">The sequence shown here is derived from an EMBL/GenBank/DDBJ whole genome shotgun (WGS) entry which is preliminary data.</text>
</comment>
<proteinExistence type="predicted"/>
<dbReference type="Pfam" id="PF02521">
    <property type="entry name" value="HP_OMP_2"/>
    <property type="match status" value="1"/>
</dbReference>
<evidence type="ECO:0000313" key="2">
    <source>
        <dbReference type="Proteomes" id="UP001595783"/>
    </source>
</evidence>
<keyword evidence="2" id="KW-1185">Reference proteome</keyword>
<organism evidence="1 2">
    <name type="scientific">Helicobacter baculiformis</name>
    <dbReference type="NCBI Taxonomy" id="427351"/>
    <lineage>
        <taxon>Bacteria</taxon>
        <taxon>Pseudomonadati</taxon>
        <taxon>Campylobacterota</taxon>
        <taxon>Epsilonproteobacteria</taxon>
        <taxon>Campylobacterales</taxon>
        <taxon>Helicobacteraceae</taxon>
        <taxon>Helicobacter</taxon>
    </lineage>
</organism>
<dbReference type="InterPro" id="IPR003678">
    <property type="entry name" value="Put_OMP"/>
</dbReference>
<dbReference type="Proteomes" id="UP001595783">
    <property type="component" value="Unassembled WGS sequence"/>
</dbReference>
<reference evidence="2" key="1">
    <citation type="journal article" date="2019" name="Int. J. Syst. Evol. Microbiol.">
        <title>The Global Catalogue of Microorganisms (GCM) 10K type strain sequencing project: providing services to taxonomists for standard genome sequencing and annotation.</title>
        <authorList>
            <consortium name="The Broad Institute Genomics Platform"/>
            <consortium name="The Broad Institute Genome Sequencing Center for Infectious Disease"/>
            <person name="Wu L."/>
            <person name="Ma J."/>
        </authorList>
    </citation>
    <scope>NUCLEOTIDE SEQUENCE [LARGE SCALE GENOMIC DNA]</scope>
    <source>
        <strain evidence="2">CCUG 53816</strain>
    </source>
</reference>
<name>A0ABV7ZK20_9HELI</name>
<gene>
    <name evidence="1" type="ORF">ACFOPX_05835</name>
</gene>
<accession>A0ABV7ZK20</accession>